<dbReference type="Proteomes" id="UP001236014">
    <property type="component" value="Chromosome"/>
</dbReference>
<organism evidence="2 3">
    <name type="scientific">Amycolatopsis carbonis</name>
    <dbReference type="NCBI Taxonomy" id="715471"/>
    <lineage>
        <taxon>Bacteria</taxon>
        <taxon>Bacillati</taxon>
        <taxon>Actinomycetota</taxon>
        <taxon>Actinomycetes</taxon>
        <taxon>Pseudonocardiales</taxon>
        <taxon>Pseudonocardiaceae</taxon>
        <taxon>Amycolatopsis</taxon>
    </lineage>
</organism>
<dbReference type="Gene3D" id="3.40.50.720">
    <property type="entry name" value="NAD(P)-binding Rossmann-like Domain"/>
    <property type="match status" value="1"/>
</dbReference>
<protein>
    <submittedName>
        <fullName evidence="2">NAD-dependent epimerase/dehydratase family protein</fullName>
    </submittedName>
</protein>
<gene>
    <name evidence="2" type="ORF">QRX50_26835</name>
</gene>
<feature type="domain" description="NAD-dependent epimerase/dehydratase" evidence="1">
    <location>
        <begin position="1"/>
        <end position="232"/>
    </location>
</feature>
<dbReference type="InterPro" id="IPR051783">
    <property type="entry name" value="NAD(P)-dependent_oxidoreduct"/>
</dbReference>
<dbReference type="InterPro" id="IPR036291">
    <property type="entry name" value="NAD(P)-bd_dom_sf"/>
</dbReference>
<dbReference type="PANTHER" id="PTHR48079">
    <property type="entry name" value="PROTEIN YEEZ"/>
    <property type="match status" value="1"/>
</dbReference>
<dbReference type="GO" id="GO:0004029">
    <property type="term" value="F:aldehyde dehydrogenase (NAD+) activity"/>
    <property type="evidence" value="ECO:0007669"/>
    <property type="project" value="TreeGrafter"/>
</dbReference>
<name>A0A9Y2I7T5_9PSEU</name>
<dbReference type="KEGG" id="acab:QRX50_26835"/>
<accession>A0A9Y2I7T5</accession>
<dbReference type="GO" id="GO:0005737">
    <property type="term" value="C:cytoplasm"/>
    <property type="evidence" value="ECO:0007669"/>
    <property type="project" value="TreeGrafter"/>
</dbReference>
<dbReference type="SUPFAM" id="SSF51735">
    <property type="entry name" value="NAD(P)-binding Rossmann-fold domains"/>
    <property type="match status" value="1"/>
</dbReference>
<dbReference type="PANTHER" id="PTHR48079:SF6">
    <property type="entry name" value="NAD(P)-BINDING DOMAIN-CONTAINING PROTEIN-RELATED"/>
    <property type="match status" value="1"/>
</dbReference>
<evidence type="ECO:0000259" key="1">
    <source>
        <dbReference type="Pfam" id="PF01370"/>
    </source>
</evidence>
<dbReference type="AlphaFoldDB" id="A0A9Y2I7T5"/>
<dbReference type="EMBL" id="CP127294">
    <property type="protein sequence ID" value="WIX75157.1"/>
    <property type="molecule type" value="Genomic_DNA"/>
</dbReference>
<proteinExistence type="predicted"/>
<sequence length="353" mass="37278">MITGASGNIGTALLRELGSSWEVTGVARRVPDLAAEPYSGVSWLQLDLGEPGAEEALALEFDGADAVVHLAWAISPAWREPAMWRTNEDGTRHVLDAAAKAGVGHVVCASSVAAYGPGPRGEKVAEDFPRTGIPASAYSRGKAELETVLDAFAAAHPQVELARIRPCAVLQRPAAGEFTRWLLGPVIPPGLLGGRLLPIPLWNGLRVQAVHSDDVASAVRLILEQRATGPFNLAAPDVLDANALARLFGGLRLPVGKPVARFAARLAWTAGLQPLHPGWLELADRAALVDTTRAELVLGWQPRHSTEETLAELVEGLRGKAAGASPPLAGTATGLRARVRALARRRPTHQSQA</sequence>
<dbReference type="Pfam" id="PF01370">
    <property type="entry name" value="Epimerase"/>
    <property type="match status" value="1"/>
</dbReference>
<evidence type="ECO:0000313" key="2">
    <source>
        <dbReference type="EMBL" id="WIX75157.1"/>
    </source>
</evidence>
<evidence type="ECO:0000313" key="3">
    <source>
        <dbReference type="Proteomes" id="UP001236014"/>
    </source>
</evidence>
<keyword evidence="3" id="KW-1185">Reference proteome</keyword>
<dbReference type="InterPro" id="IPR001509">
    <property type="entry name" value="Epimerase_deHydtase"/>
</dbReference>
<reference evidence="2 3" key="1">
    <citation type="submission" date="2023-06" db="EMBL/GenBank/DDBJ databases">
        <authorList>
            <person name="Oyuntsetseg B."/>
            <person name="Kim S.B."/>
        </authorList>
    </citation>
    <scope>NUCLEOTIDE SEQUENCE [LARGE SCALE GENOMIC DNA]</scope>
    <source>
        <strain evidence="2 3">2-15</strain>
    </source>
</reference>